<dbReference type="InterPro" id="IPR025996">
    <property type="entry name" value="MT1864/Rv1816-like_C"/>
</dbReference>
<keyword evidence="1" id="KW-0805">Transcription regulation</keyword>
<dbReference type="SUPFAM" id="SSF46689">
    <property type="entry name" value="Homeodomain-like"/>
    <property type="match status" value="1"/>
</dbReference>
<gene>
    <name evidence="6" type="ORF">MU0053_002645</name>
</gene>
<dbReference type="PROSITE" id="PS50977">
    <property type="entry name" value="HTH_TETR_2"/>
    <property type="match status" value="1"/>
</dbReference>
<dbReference type="EMBL" id="OY726397">
    <property type="protein sequence ID" value="CAJ1504278.1"/>
    <property type="molecule type" value="Genomic_DNA"/>
</dbReference>
<evidence type="ECO:0000259" key="5">
    <source>
        <dbReference type="PROSITE" id="PS50977"/>
    </source>
</evidence>
<organism evidence="6 7">
    <name type="scientific">[Mycobacterium] burgundiense</name>
    <dbReference type="NCBI Taxonomy" id="3064286"/>
    <lineage>
        <taxon>Bacteria</taxon>
        <taxon>Bacillati</taxon>
        <taxon>Actinomycetota</taxon>
        <taxon>Actinomycetes</taxon>
        <taxon>Mycobacteriales</taxon>
        <taxon>Mycobacteriaceae</taxon>
        <taxon>Mycolicibacterium</taxon>
    </lineage>
</organism>
<reference evidence="6 7" key="1">
    <citation type="submission" date="2023-08" db="EMBL/GenBank/DDBJ databases">
        <authorList>
            <person name="Folkvardsen B D."/>
            <person name="Norman A."/>
        </authorList>
    </citation>
    <scope>NUCLEOTIDE SEQUENCE [LARGE SCALE GENOMIC DNA]</scope>
    <source>
        <strain evidence="6 7">Mu0053</strain>
    </source>
</reference>
<dbReference type="Pfam" id="PF13305">
    <property type="entry name" value="TetR_C_33"/>
    <property type="match status" value="1"/>
</dbReference>
<protein>
    <submittedName>
        <fullName evidence="6">TetR/AcrR family transcriptional regulator</fullName>
    </submittedName>
</protein>
<feature type="domain" description="HTH tetR-type" evidence="5">
    <location>
        <begin position="15"/>
        <end position="75"/>
    </location>
</feature>
<dbReference type="InterPro" id="IPR050109">
    <property type="entry name" value="HTH-type_TetR-like_transc_reg"/>
</dbReference>
<dbReference type="SUPFAM" id="SSF48498">
    <property type="entry name" value="Tetracyclin repressor-like, C-terminal domain"/>
    <property type="match status" value="1"/>
</dbReference>
<dbReference type="Pfam" id="PF00440">
    <property type="entry name" value="TetR_N"/>
    <property type="match status" value="1"/>
</dbReference>
<dbReference type="Gene3D" id="1.10.10.60">
    <property type="entry name" value="Homeodomain-like"/>
    <property type="match status" value="1"/>
</dbReference>
<dbReference type="Proteomes" id="UP001190465">
    <property type="component" value="Chromosome"/>
</dbReference>
<evidence type="ECO:0000256" key="4">
    <source>
        <dbReference type="PROSITE-ProRule" id="PRU00335"/>
    </source>
</evidence>
<keyword evidence="7" id="KW-1185">Reference proteome</keyword>
<dbReference type="PANTHER" id="PTHR30055:SF234">
    <property type="entry name" value="HTH-TYPE TRANSCRIPTIONAL REGULATOR BETI"/>
    <property type="match status" value="1"/>
</dbReference>
<keyword evidence="3" id="KW-0804">Transcription</keyword>
<dbReference type="PRINTS" id="PR00455">
    <property type="entry name" value="HTHTETR"/>
</dbReference>
<dbReference type="InterPro" id="IPR009057">
    <property type="entry name" value="Homeodomain-like_sf"/>
</dbReference>
<dbReference type="InterPro" id="IPR023772">
    <property type="entry name" value="DNA-bd_HTH_TetR-type_CS"/>
</dbReference>
<proteinExistence type="predicted"/>
<dbReference type="Gene3D" id="1.10.357.10">
    <property type="entry name" value="Tetracycline Repressor, domain 2"/>
    <property type="match status" value="1"/>
</dbReference>
<evidence type="ECO:0000313" key="7">
    <source>
        <dbReference type="Proteomes" id="UP001190465"/>
    </source>
</evidence>
<dbReference type="PROSITE" id="PS01081">
    <property type="entry name" value="HTH_TETR_1"/>
    <property type="match status" value="1"/>
</dbReference>
<name>A0ABM9LT26_9MYCO</name>
<dbReference type="PANTHER" id="PTHR30055">
    <property type="entry name" value="HTH-TYPE TRANSCRIPTIONAL REGULATOR RUTR"/>
    <property type="match status" value="1"/>
</dbReference>
<dbReference type="RefSeq" id="WP_308478101.1">
    <property type="nucleotide sequence ID" value="NZ_OY726397.1"/>
</dbReference>
<evidence type="ECO:0000256" key="1">
    <source>
        <dbReference type="ARBA" id="ARBA00023015"/>
    </source>
</evidence>
<keyword evidence="2 4" id="KW-0238">DNA-binding</keyword>
<evidence type="ECO:0000313" key="6">
    <source>
        <dbReference type="EMBL" id="CAJ1504278.1"/>
    </source>
</evidence>
<dbReference type="InterPro" id="IPR036271">
    <property type="entry name" value="Tet_transcr_reg_TetR-rel_C_sf"/>
</dbReference>
<dbReference type="InterPro" id="IPR001647">
    <property type="entry name" value="HTH_TetR"/>
</dbReference>
<sequence>MTQPPKVRRRDRRAVVTSANILDAAERLFTERGFHAVTMDAIAEAAGLAVGSIYHHFKNKERLYLALVERALDVNAEAMAAAYGGGRTPIEELRAASDAYFRFHLGNPGYFRMIALRTLDVPPGDVASEAERRIADKVERLVGDIADTLRRADAAGQLHCADPHRTSVFLWGAWNGVLSLRLRPDRLQLDEAELRRVLETGRDIIEQGLGPNKVLK</sequence>
<evidence type="ECO:0000256" key="3">
    <source>
        <dbReference type="ARBA" id="ARBA00023163"/>
    </source>
</evidence>
<evidence type="ECO:0000256" key="2">
    <source>
        <dbReference type="ARBA" id="ARBA00023125"/>
    </source>
</evidence>
<accession>A0ABM9LT26</accession>
<feature type="DNA-binding region" description="H-T-H motif" evidence="4">
    <location>
        <begin position="38"/>
        <end position="57"/>
    </location>
</feature>